<dbReference type="PANTHER" id="PTHR10165">
    <property type="entry name" value="LIPID PHOSPHATE PHOSPHATASE"/>
    <property type="match status" value="1"/>
</dbReference>
<evidence type="ECO:0000259" key="7">
    <source>
        <dbReference type="SMART" id="SM00014"/>
    </source>
</evidence>
<organism evidence="8 9">
    <name type="scientific">Elysia crispata</name>
    <name type="common">lettuce slug</name>
    <dbReference type="NCBI Taxonomy" id="231223"/>
    <lineage>
        <taxon>Eukaryota</taxon>
        <taxon>Metazoa</taxon>
        <taxon>Spiralia</taxon>
        <taxon>Lophotrochozoa</taxon>
        <taxon>Mollusca</taxon>
        <taxon>Gastropoda</taxon>
        <taxon>Heterobranchia</taxon>
        <taxon>Euthyneura</taxon>
        <taxon>Panpulmonata</taxon>
        <taxon>Sacoglossa</taxon>
        <taxon>Placobranchoidea</taxon>
        <taxon>Plakobranchidae</taxon>
        <taxon>Elysia</taxon>
    </lineage>
</organism>
<evidence type="ECO:0000313" key="8">
    <source>
        <dbReference type="EMBL" id="KAK3804287.1"/>
    </source>
</evidence>
<dbReference type="AlphaFoldDB" id="A0AAE1EF13"/>
<feature type="transmembrane region" description="Helical" evidence="6">
    <location>
        <begin position="95"/>
        <end position="118"/>
    </location>
</feature>
<gene>
    <name evidence="8" type="ORF">RRG08_040794</name>
</gene>
<dbReference type="GO" id="GO:0006644">
    <property type="term" value="P:phospholipid metabolic process"/>
    <property type="evidence" value="ECO:0007669"/>
    <property type="project" value="InterPro"/>
</dbReference>
<dbReference type="EMBL" id="JAWDGP010000029">
    <property type="protein sequence ID" value="KAK3804287.1"/>
    <property type="molecule type" value="Genomic_DNA"/>
</dbReference>
<feature type="transmembrane region" description="Helical" evidence="6">
    <location>
        <begin position="222"/>
        <end position="240"/>
    </location>
</feature>
<comment type="similarity">
    <text evidence="2">Belongs to the PA-phosphatase related phosphoesterase family.</text>
</comment>
<dbReference type="SMART" id="SM00014">
    <property type="entry name" value="acidPPc"/>
    <property type="match status" value="1"/>
</dbReference>
<keyword evidence="5 6" id="KW-0472">Membrane</keyword>
<feature type="transmembrane region" description="Helical" evidence="6">
    <location>
        <begin position="194"/>
        <end position="216"/>
    </location>
</feature>
<dbReference type="Proteomes" id="UP001283361">
    <property type="component" value="Unassembled WGS sequence"/>
</dbReference>
<dbReference type="PANTHER" id="PTHR10165:SF35">
    <property type="entry name" value="RE23632P"/>
    <property type="match status" value="1"/>
</dbReference>
<sequence>MPRWVKLRFAESMAVRNDIVVEVCARIVIIIIFIITDYAVPFKRKIKPEEVWLYGFSQSEDFVPFKTLQMFIIVFSVVVIWAVHQYNRNTDDAVSAILGLTLSMYLSATVTNFIKLVVGRPRPDFFERCFVNPPEDVDDLAEAKCDKDTETVNQGYKSFPSGHATMAFSGMFYISLYIARSLKIFTQRHSRYPSIRLCVTIAPVVFAVLVAASRTADYHHHWQDVLVGSLIGVAFAYMCFRQSFDGSLHKSSHLPLLNSSAPLKSPPHQAAVQMYKLKCNI</sequence>
<evidence type="ECO:0000256" key="2">
    <source>
        <dbReference type="ARBA" id="ARBA00008816"/>
    </source>
</evidence>
<feature type="transmembrane region" description="Helical" evidence="6">
    <location>
        <begin position="62"/>
        <end position="83"/>
    </location>
</feature>
<dbReference type="SUPFAM" id="SSF48317">
    <property type="entry name" value="Acid phosphatase/Vanadium-dependent haloperoxidase"/>
    <property type="match status" value="1"/>
</dbReference>
<dbReference type="Pfam" id="PF01569">
    <property type="entry name" value="PAP2"/>
    <property type="match status" value="1"/>
</dbReference>
<dbReference type="GO" id="GO:0046839">
    <property type="term" value="P:phospholipid dephosphorylation"/>
    <property type="evidence" value="ECO:0007669"/>
    <property type="project" value="TreeGrafter"/>
</dbReference>
<evidence type="ECO:0000256" key="4">
    <source>
        <dbReference type="ARBA" id="ARBA00022989"/>
    </source>
</evidence>
<dbReference type="CDD" id="cd03390">
    <property type="entry name" value="PAP2_containing_1_like"/>
    <property type="match status" value="1"/>
</dbReference>
<comment type="caution">
    <text evidence="8">The sequence shown here is derived from an EMBL/GenBank/DDBJ whole genome shotgun (WGS) entry which is preliminary data.</text>
</comment>
<proteinExistence type="inferred from homology"/>
<evidence type="ECO:0000256" key="1">
    <source>
        <dbReference type="ARBA" id="ARBA00004141"/>
    </source>
</evidence>
<feature type="domain" description="Phosphatidic acid phosphatase type 2/haloperoxidase" evidence="7">
    <location>
        <begin position="97"/>
        <end position="240"/>
    </location>
</feature>
<name>A0AAE1EF13_9GAST</name>
<dbReference type="InterPro" id="IPR043216">
    <property type="entry name" value="PAP-like"/>
</dbReference>
<dbReference type="Gene3D" id="1.20.144.10">
    <property type="entry name" value="Phosphatidic acid phosphatase type 2/haloperoxidase"/>
    <property type="match status" value="1"/>
</dbReference>
<comment type="subcellular location">
    <subcellularLocation>
        <location evidence="1">Membrane</location>
        <topology evidence="1">Multi-pass membrane protein</topology>
    </subcellularLocation>
</comment>
<evidence type="ECO:0000256" key="5">
    <source>
        <dbReference type="ARBA" id="ARBA00023136"/>
    </source>
</evidence>
<feature type="transmembrane region" description="Helical" evidence="6">
    <location>
        <begin position="164"/>
        <end position="182"/>
    </location>
</feature>
<accession>A0AAE1EF13</accession>
<keyword evidence="9" id="KW-1185">Reference proteome</keyword>
<evidence type="ECO:0000313" key="9">
    <source>
        <dbReference type="Proteomes" id="UP001283361"/>
    </source>
</evidence>
<reference evidence="8" key="1">
    <citation type="journal article" date="2023" name="G3 (Bethesda)">
        <title>A reference genome for the long-term kleptoplast-retaining sea slug Elysia crispata morphotype clarki.</title>
        <authorList>
            <person name="Eastman K.E."/>
            <person name="Pendleton A.L."/>
            <person name="Shaikh M.A."/>
            <person name="Suttiyut T."/>
            <person name="Ogas R."/>
            <person name="Tomko P."/>
            <person name="Gavelis G."/>
            <person name="Widhalm J.R."/>
            <person name="Wisecaver J.H."/>
        </authorList>
    </citation>
    <scope>NUCLEOTIDE SEQUENCE</scope>
    <source>
        <strain evidence="8">ECLA1</strain>
    </source>
</reference>
<protein>
    <recommendedName>
        <fullName evidence="7">Phosphatidic acid phosphatase type 2/haloperoxidase domain-containing protein</fullName>
    </recommendedName>
</protein>
<keyword evidence="3 6" id="KW-0812">Transmembrane</keyword>
<dbReference type="InterPro" id="IPR036938">
    <property type="entry name" value="PAP2/HPO_sf"/>
</dbReference>
<evidence type="ECO:0000256" key="6">
    <source>
        <dbReference type="SAM" id="Phobius"/>
    </source>
</evidence>
<dbReference type="GO" id="GO:0016020">
    <property type="term" value="C:membrane"/>
    <property type="evidence" value="ECO:0007669"/>
    <property type="project" value="UniProtKB-SubCell"/>
</dbReference>
<evidence type="ECO:0000256" key="3">
    <source>
        <dbReference type="ARBA" id="ARBA00022692"/>
    </source>
</evidence>
<keyword evidence="4 6" id="KW-1133">Transmembrane helix</keyword>
<dbReference type="GO" id="GO:0008195">
    <property type="term" value="F:phosphatidate phosphatase activity"/>
    <property type="evidence" value="ECO:0007669"/>
    <property type="project" value="TreeGrafter"/>
</dbReference>
<dbReference type="InterPro" id="IPR000326">
    <property type="entry name" value="PAP2/HPO"/>
</dbReference>
<feature type="transmembrane region" description="Helical" evidence="6">
    <location>
        <begin position="20"/>
        <end position="42"/>
    </location>
</feature>